<evidence type="ECO:0000256" key="1">
    <source>
        <dbReference type="ARBA" id="ARBA00004141"/>
    </source>
</evidence>
<dbReference type="KEGG" id="dpte:113795864"/>
<dbReference type="SUPFAM" id="SSF81340">
    <property type="entry name" value="Clc chloride channel"/>
    <property type="match status" value="1"/>
</dbReference>
<dbReference type="Pfam" id="PF00571">
    <property type="entry name" value="CBS"/>
    <property type="match status" value="2"/>
</dbReference>
<evidence type="ECO:0000256" key="5">
    <source>
        <dbReference type="ARBA" id="ARBA00022989"/>
    </source>
</evidence>
<keyword evidence="4" id="KW-0677">Repeat</keyword>
<sequence>MSSSSSSSSNLPSTSTSIIQQQQQDAQQDQHQEPLADSNEILSMTPEPPPSTDSTIRESDDVVVEIIEPIPAFLDSTSPNRRYRQRSLSYLPYKRNSERRLQKFRDAQKFRHKTLNRTASTESLINHNDDNQNNQNHQNHHHHQNDIQTINQQHLQNGGGGGIDANKTITSVISMSSTISHSHVRRMYHQKSLGYEGLDYDICENMLHLEEENNARRKRLGNNYLEFTRWLVIFFIGALTGLTACAILFSVEILTNYKYEKLMVCFVIDFHLSSILDFFVFPQHLLNSSNPSSMIKPYLLWLLTNGIPVFLGSWLVTYMAPVAAGSGIPVIKCYLNGVKVPEVVRVKTYFAKMIGVICSVVGGLACGKEGPMIHCGATIAAGISQAKSTTFNLNFEIGLSRFREDHEKRDFVSAGAAAGVAAAFGSPLGGVLFALEEGASFWNQQLVLRIFFCSLVSSFTLNSVVSVFNGERMGSPGLLNFGKFQDIDYSFYEIPLYAAMGVFGGITGALFNLFNMKLTILRQRWLENRKMLRVFEAILVSLLTASIGFALMNVWSECTPETTEQTHFPVTYGCPKGQHNVMAALWFNTPEATLKNLFHNKDGAWNVRSLTIFVITYFFISCVTYGLSISSGLFIPGLMLGATWGRLIGIGLSNLLPNETWIHSGKFALIGASASLGGIVRMTISLTVILIETTGNLSFGLPIMITVFTAKWIGDLFNEGIYDIHIDLSNVPFLGWQPPSDSSRIFASEVMHSPVTSLQVREKVQNIVEILSTTHYNGFPVVDENTIHQAVRTFGRYRGLILRSQLLVMLKARIFQEYSLDQPWKNLNSLFRNSYPRYPNLQQIINELTNEELQMTMDLRPVMNPSAYTISHAASLNRIFRLFRALGLRHIVVLNDYNEVIGIVTRKDLAFYCTVRFAKH</sequence>
<dbReference type="Proteomes" id="UP000515146">
    <property type="component" value="Unplaced"/>
</dbReference>
<dbReference type="PROSITE" id="PS51371">
    <property type="entry name" value="CBS"/>
    <property type="match status" value="2"/>
</dbReference>
<feature type="transmembrane region" description="Helical" evidence="11">
    <location>
        <begin position="446"/>
        <end position="468"/>
    </location>
</feature>
<dbReference type="SMART" id="SM00116">
    <property type="entry name" value="CBS"/>
    <property type="match status" value="2"/>
</dbReference>
<evidence type="ECO:0000313" key="15">
    <source>
        <dbReference type="RefSeq" id="XP_027201892.1"/>
    </source>
</evidence>
<gene>
    <name evidence="15" type="primary">LOC113795864</name>
</gene>
<dbReference type="OrthoDB" id="428525at2759"/>
<dbReference type="SUPFAM" id="SSF54631">
    <property type="entry name" value="CBS-domain pair"/>
    <property type="match status" value="1"/>
</dbReference>
<feature type="transmembrane region" description="Helical" evidence="11">
    <location>
        <begin position="227"/>
        <end position="249"/>
    </location>
</feature>
<dbReference type="CDD" id="cd04591">
    <property type="entry name" value="CBS_pair_voltage-gated_CLC_euk_bac"/>
    <property type="match status" value="1"/>
</dbReference>
<feature type="compositionally biased region" description="Low complexity" evidence="12">
    <location>
        <begin position="1"/>
        <end position="27"/>
    </location>
</feature>
<keyword evidence="5 11" id="KW-1133">Transmembrane helix</keyword>
<feature type="transmembrane region" description="Helical" evidence="11">
    <location>
        <begin position="607"/>
        <end position="627"/>
    </location>
</feature>
<accession>A0A6P6Y959</accession>
<comment type="subcellular location">
    <subcellularLocation>
        <location evidence="1 11">Membrane</location>
        <topology evidence="1 11">Multi-pass membrane protein</topology>
    </subcellularLocation>
</comment>
<feature type="domain" description="CBS" evidence="13">
    <location>
        <begin position="751"/>
        <end position="817"/>
    </location>
</feature>
<feature type="transmembrane region" description="Helical" evidence="11">
    <location>
        <begin position="634"/>
        <end position="655"/>
    </location>
</feature>
<dbReference type="AlphaFoldDB" id="A0A6P6Y959"/>
<organism evidence="14 15">
    <name type="scientific">Dermatophagoides pteronyssinus</name>
    <name type="common">European house dust mite</name>
    <dbReference type="NCBI Taxonomy" id="6956"/>
    <lineage>
        <taxon>Eukaryota</taxon>
        <taxon>Metazoa</taxon>
        <taxon>Ecdysozoa</taxon>
        <taxon>Arthropoda</taxon>
        <taxon>Chelicerata</taxon>
        <taxon>Arachnida</taxon>
        <taxon>Acari</taxon>
        <taxon>Acariformes</taxon>
        <taxon>Sarcoptiformes</taxon>
        <taxon>Astigmata</taxon>
        <taxon>Psoroptidia</taxon>
        <taxon>Analgoidea</taxon>
        <taxon>Pyroglyphidae</taxon>
        <taxon>Dermatophagoidinae</taxon>
        <taxon>Dermatophagoides</taxon>
    </lineage>
</organism>
<dbReference type="InterPro" id="IPR001807">
    <property type="entry name" value="ClC"/>
</dbReference>
<proteinExistence type="inferred from homology"/>
<protein>
    <recommendedName>
        <fullName evidence="11">Chloride channel protein</fullName>
    </recommendedName>
</protein>
<keyword evidence="2 11" id="KW-0813">Transport</keyword>
<dbReference type="Gene3D" id="3.10.580.10">
    <property type="entry name" value="CBS-domain"/>
    <property type="match status" value="1"/>
</dbReference>
<evidence type="ECO:0000259" key="13">
    <source>
        <dbReference type="PROSITE" id="PS51371"/>
    </source>
</evidence>
<evidence type="ECO:0000256" key="10">
    <source>
        <dbReference type="PROSITE-ProRule" id="PRU00703"/>
    </source>
</evidence>
<reference evidence="15" key="1">
    <citation type="submission" date="2025-08" db="UniProtKB">
        <authorList>
            <consortium name="RefSeq"/>
        </authorList>
    </citation>
    <scope>IDENTIFICATION</scope>
    <source>
        <strain evidence="15">Airmid</strain>
    </source>
</reference>
<keyword evidence="7 10" id="KW-0129">CBS domain</keyword>
<feature type="transmembrane region" description="Helical" evidence="11">
    <location>
        <begin position="534"/>
        <end position="555"/>
    </location>
</feature>
<dbReference type="CTD" id="36381"/>
<evidence type="ECO:0000256" key="6">
    <source>
        <dbReference type="ARBA" id="ARBA00023065"/>
    </source>
</evidence>
<keyword evidence="9 11" id="KW-0868">Chloride</keyword>
<keyword evidence="6 11" id="KW-0406">Ion transport</keyword>
<name>A0A6P6Y959_DERPT</name>
<evidence type="ECO:0000256" key="3">
    <source>
        <dbReference type="ARBA" id="ARBA00022692"/>
    </source>
</evidence>
<dbReference type="InParanoid" id="A0A6P6Y959"/>
<keyword evidence="8 11" id="KW-0472">Membrane</keyword>
<dbReference type="InterPro" id="IPR014743">
    <property type="entry name" value="Cl-channel_core"/>
</dbReference>
<dbReference type="GO" id="GO:0005765">
    <property type="term" value="C:lysosomal membrane"/>
    <property type="evidence" value="ECO:0007669"/>
    <property type="project" value="TreeGrafter"/>
</dbReference>
<keyword evidence="3 11" id="KW-0812">Transmembrane</keyword>
<dbReference type="InterPro" id="IPR000644">
    <property type="entry name" value="CBS_dom"/>
</dbReference>
<comment type="similarity">
    <text evidence="11">Belongs to the chloride channel (TC 2.A.49) family.</text>
</comment>
<evidence type="ECO:0000256" key="9">
    <source>
        <dbReference type="ARBA" id="ARBA00023214"/>
    </source>
</evidence>
<feature type="transmembrane region" description="Helical" evidence="11">
    <location>
        <begin position="494"/>
        <end position="514"/>
    </location>
</feature>
<dbReference type="RefSeq" id="XP_027201892.1">
    <property type="nucleotide sequence ID" value="XM_027346091.1"/>
</dbReference>
<evidence type="ECO:0000256" key="7">
    <source>
        <dbReference type="ARBA" id="ARBA00023122"/>
    </source>
</evidence>
<dbReference type="Pfam" id="PF00654">
    <property type="entry name" value="Voltage_CLC"/>
    <property type="match status" value="1"/>
</dbReference>
<feature type="region of interest" description="Disordered" evidence="12">
    <location>
        <begin position="1"/>
        <end position="57"/>
    </location>
</feature>
<evidence type="ECO:0000256" key="12">
    <source>
        <dbReference type="SAM" id="MobiDB-lite"/>
    </source>
</evidence>
<dbReference type="PANTHER" id="PTHR11689:SF136">
    <property type="entry name" value="H(+)_CL(-) EXCHANGE TRANSPORTER 7"/>
    <property type="match status" value="1"/>
</dbReference>
<dbReference type="Gene3D" id="1.10.3080.10">
    <property type="entry name" value="Clc chloride channel"/>
    <property type="match status" value="1"/>
</dbReference>
<feature type="region of interest" description="Disordered" evidence="12">
    <location>
        <begin position="116"/>
        <end position="147"/>
    </location>
</feature>
<dbReference type="InterPro" id="IPR051280">
    <property type="entry name" value="Cl-channel/antiporter"/>
</dbReference>
<feature type="transmembrane region" description="Helical" evidence="11">
    <location>
        <begin position="667"/>
        <end position="691"/>
    </location>
</feature>
<dbReference type="OMA" id="KCDHNGF"/>
<feature type="transmembrane region" description="Helical" evidence="11">
    <location>
        <begin position="411"/>
        <end position="434"/>
    </location>
</feature>
<evidence type="ECO:0000256" key="11">
    <source>
        <dbReference type="RuleBase" id="RU361221"/>
    </source>
</evidence>
<dbReference type="PANTHER" id="PTHR11689">
    <property type="entry name" value="CHLORIDE CHANNEL PROTEIN CLC FAMILY MEMBER"/>
    <property type="match status" value="1"/>
</dbReference>
<feature type="domain" description="CBS" evidence="13">
    <location>
        <begin position="863"/>
        <end position="920"/>
    </location>
</feature>
<feature type="transmembrane region" description="Helical" evidence="11">
    <location>
        <begin position="298"/>
        <end position="320"/>
    </location>
</feature>
<dbReference type="FunCoup" id="A0A6P6Y959">
    <property type="interactions" value="818"/>
</dbReference>
<evidence type="ECO:0000313" key="14">
    <source>
        <dbReference type="Proteomes" id="UP000515146"/>
    </source>
</evidence>
<dbReference type="InterPro" id="IPR046342">
    <property type="entry name" value="CBS_dom_sf"/>
</dbReference>
<dbReference type="PRINTS" id="PR00762">
    <property type="entry name" value="CLCHANNEL"/>
</dbReference>
<evidence type="ECO:0000256" key="4">
    <source>
        <dbReference type="ARBA" id="ARBA00022737"/>
    </source>
</evidence>
<keyword evidence="14" id="KW-1185">Reference proteome</keyword>
<evidence type="ECO:0000256" key="8">
    <source>
        <dbReference type="ARBA" id="ARBA00023136"/>
    </source>
</evidence>
<dbReference type="GO" id="GO:0005254">
    <property type="term" value="F:chloride channel activity"/>
    <property type="evidence" value="ECO:0007669"/>
    <property type="project" value="UniProtKB-UniRule"/>
</dbReference>
<feature type="transmembrane region" description="Helical" evidence="11">
    <location>
        <begin position="261"/>
        <end position="286"/>
    </location>
</feature>
<evidence type="ECO:0000256" key="2">
    <source>
        <dbReference type="ARBA" id="ARBA00022448"/>
    </source>
</evidence>